<feature type="transmembrane region" description="Helical" evidence="9">
    <location>
        <begin position="135"/>
        <end position="157"/>
    </location>
</feature>
<evidence type="ECO:0000256" key="8">
    <source>
        <dbReference type="ARBA" id="ARBA00038436"/>
    </source>
</evidence>
<sequence>MTGWFQGTGDILSALMAGDSWMLSQAMNEPAAWPLGLAAMLALALVILVFYRLSPWAERNLEKTIMVVSYLAIGGIIFVEVFRRFALSQQVPWSTTLPPFLFLIMTYFGCSYNVKLRTHLAFAEFRNAMSRAGQMGCLMLDALLWTGFAWVVVVTSTKVAINSAANFQIMLGTDNVMQWWFLLSVPLAFTTLVARVIENVVIDIANFRSGETLITQAVIGGD</sequence>
<comment type="caution">
    <text evidence="9">Lacks conserved residue(s) required for the propagation of feature annotation.</text>
</comment>
<feature type="transmembrane region" description="Helical" evidence="9">
    <location>
        <begin position="31"/>
        <end position="53"/>
    </location>
</feature>
<dbReference type="HOGENOM" id="CLU_086356_3_1_5"/>
<comment type="caution">
    <text evidence="11">The sequence shown here is derived from an EMBL/GenBank/DDBJ whole genome shotgun (WGS) entry which is preliminary data.</text>
</comment>
<dbReference type="PANTHER" id="PTHR35011">
    <property type="entry name" value="2,3-DIKETO-L-GULONATE TRAP TRANSPORTER SMALL PERMEASE PROTEIN YIAM"/>
    <property type="match status" value="1"/>
</dbReference>
<dbReference type="STRING" id="215743.ROSMUCSMR3_02591"/>
<dbReference type="Proteomes" id="UP000030021">
    <property type="component" value="Unassembled WGS sequence"/>
</dbReference>
<evidence type="ECO:0000256" key="4">
    <source>
        <dbReference type="ARBA" id="ARBA00022519"/>
    </source>
</evidence>
<comment type="function">
    <text evidence="9">Part of the tripartite ATP-independent periplasmic (TRAP) transport system.</text>
</comment>
<accession>A0A0A0HHY0</accession>
<keyword evidence="2 9" id="KW-0813">Transport</keyword>
<dbReference type="AlphaFoldDB" id="A0A0A0HHY0"/>
<feature type="domain" description="Tripartite ATP-independent periplasmic transporters DctQ component" evidence="10">
    <location>
        <begin position="75"/>
        <end position="202"/>
    </location>
</feature>
<dbReference type="InterPro" id="IPR007387">
    <property type="entry name" value="TRAP_DctQ"/>
</dbReference>
<name>A0A0A0HHY0_9RHOB</name>
<dbReference type="GO" id="GO:0015740">
    <property type="term" value="P:C4-dicarboxylate transport"/>
    <property type="evidence" value="ECO:0007669"/>
    <property type="project" value="TreeGrafter"/>
</dbReference>
<feature type="transmembrane region" description="Helical" evidence="9">
    <location>
        <begin position="177"/>
        <end position="197"/>
    </location>
</feature>
<dbReference type="GO" id="GO:0005886">
    <property type="term" value="C:plasma membrane"/>
    <property type="evidence" value="ECO:0007669"/>
    <property type="project" value="UniProtKB-SubCell"/>
</dbReference>
<comment type="subunit">
    <text evidence="9">The complex comprises the extracytoplasmic solute receptor protein and the two transmembrane proteins.</text>
</comment>
<evidence type="ECO:0000313" key="12">
    <source>
        <dbReference type="Proteomes" id="UP000030021"/>
    </source>
</evidence>
<evidence type="ECO:0000256" key="9">
    <source>
        <dbReference type="RuleBase" id="RU369079"/>
    </source>
</evidence>
<dbReference type="Pfam" id="PF04290">
    <property type="entry name" value="DctQ"/>
    <property type="match status" value="1"/>
</dbReference>
<dbReference type="InterPro" id="IPR055348">
    <property type="entry name" value="DctQ"/>
</dbReference>
<proteinExistence type="inferred from homology"/>
<evidence type="ECO:0000259" key="10">
    <source>
        <dbReference type="Pfam" id="PF04290"/>
    </source>
</evidence>
<dbReference type="eggNOG" id="COG3090">
    <property type="taxonomic scope" value="Bacteria"/>
</dbReference>
<gene>
    <name evidence="11" type="ORF">rosmuc_02676</name>
</gene>
<organism evidence="11 12">
    <name type="scientific">Roseovarius mucosus DSM 17069</name>
    <dbReference type="NCBI Taxonomy" id="1288298"/>
    <lineage>
        <taxon>Bacteria</taxon>
        <taxon>Pseudomonadati</taxon>
        <taxon>Pseudomonadota</taxon>
        <taxon>Alphaproteobacteria</taxon>
        <taxon>Rhodobacterales</taxon>
        <taxon>Roseobacteraceae</taxon>
        <taxon>Roseovarius</taxon>
    </lineage>
</organism>
<dbReference type="OrthoDB" id="6116361at2"/>
<dbReference type="PATRIC" id="fig|1288298.3.peg.2692"/>
<comment type="similarity">
    <text evidence="8 9">Belongs to the TRAP transporter small permease family.</text>
</comment>
<evidence type="ECO:0000256" key="7">
    <source>
        <dbReference type="ARBA" id="ARBA00023136"/>
    </source>
</evidence>
<evidence type="ECO:0000256" key="1">
    <source>
        <dbReference type="ARBA" id="ARBA00004429"/>
    </source>
</evidence>
<evidence type="ECO:0000256" key="3">
    <source>
        <dbReference type="ARBA" id="ARBA00022475"/>
    </source>
</evidence>
<keyword evidence="4 9" id="KW-0997">Cell inner membrane</keyword>
<dbReference type="EMBL" id="AONH01000014">
    <property type="protein sequence ID" value="KGM87362.1"/>
    <property type="molecule type" value="Genomic_DNA"/>
</dbReference>
<protein>
    <recommendedName>
        <fullName evidence="9">TRAP transporter small permease protein</fullName>
    </recommendedName>
</protein>
<dbReference type="RefSeq" id="WP_037274353.1">
    <property type="nucleotide sequence ID" value="NZ_KN293981.1"/>
</dbReference>
<feature type="transmembrane region" description="Helical" evidence="9">
    <location>
        <begin position="97"/>
        <end position="114"/>
    </location>
</feature>
<evidence type="ECO:0000256" key="6">
    <source>
        <dbReference type="ARBA" id="ARBA00022989"/>
    </source>
</evidence>
<reference evidence="11 12" key="1">
    <citation type="submission" date="2013-01" db="EMBL/GenBank/DDBJ databases">
        <authorList>
            <person name="Fiebig A."/>
            <person name="Goeker M."/>
            <person name="Klenk H.-P.P."/>
        </authorList>
    </citation>
    <scope>NUCLEOTIDE SEQUENCE [LARGE SCALE GENOMIC DNA]</scope>
    <source>
        <strain evidence="11 12">DSM 17069</strain>
    </source>
</reference>
<evidence type="ECO:0000256" key="2">
    <source>
        <dbReference type="ARBA" id="ARBA00022448"/>
    </source>
</evidence>
<evidence type="ECO:0000313" key="11">
    <source>
        <dbReference type="EMBL" id="KGM87362.1"/>
    </source>
</evidence>
<dbReference type="PANTHER" id="PTHR35011:SF2">
    <property type="entry name" value="2,3-DIKETO-L-GULONATE TRAP TRANSPORTER SMALL PERMEASE PROTEIN YIAM"/>
    <property type="match status" value="1"/>
</dbReference>
<keyword evidence="3" id="KW-1003">Cell membrane</keyword>
<keyword evidence="5 9" id="KW-0812">Transmembrane</keyword>
<keyword evidence="6 9" id="KW-1133">Transmembrane helix</keyword>
<feature type="transmembrane region" description="Helical" evidence="9">
    <location>
        <begin position="65"/>
        <end position="85"/>
    </location>
</feature>
<dbReference type="GO" id="GO:0022857">
    <property type="term" value="F:transmembrane transporter activity"/>
    <property type="evidence" value="ECO:0007669"/>
    <property type="project" value="UniProtKB-UniRule"/>
</dbReference>
<comment type="subcellular location">
    <subcellularLocation>
        <location evidence="1 9">Cell inner membrane</location>
        <topology evidence="1 9">Multi-pass membrane protein</topology>
    </subcellularLocation>
</comment>
<evidence type="ECO:0000256" key="5">
    <source>
        <dbReference type="ARBA" id="ARBA00022692"/>
    </source>
</evidence>
<keyword evidence="7 9" id="KW-0472">Membrane</keyword>